<dbReference type="Pfam" id="PF02458">
    <property type="entry name" value="Transferase"/>
    <property type="match status" value="1"/>
</dbReference>
<gene>
    <name evidence="3" type="ORF">C2S53_020103</name>
</gene>
<proteinExistence type="inferred from homology"/>
<comment type="similarity">
    <text evidence="1">Belongs to the plant acyltransferase family.</text>
</comment>
<evidence type="ECO:0000313" key="4">
    <source>
        <dbReference type="Proteomes" id="UP001190926"/>
    </source>
</evidence>
<dbReference type="InterPro" id="IPR050898">
    <property type="entry name" value="Plant_acyltransferase"/>
</dbReference>
<accession>A0AAD4JK28</accession>
<dbReference type="AlphaFoldDB" id="A0AAD4JK28"/>
<sequence length="262" mass="29375">MCDAAGIFQFMSAVSEVAHGSTTPSVLPVWERHILSGCNNSRSVSFMHPHEYDVISSSDTTVQRSFFFSAADISALRRSLPPHLQNCSKFDMVATCAWRCRTISISCKPDEETKFVCAMDIRKRIKPPLPVGYYGNLELVRKAKSEAIELSVTDVMEMIDQPLTMTSGMIYVVSDLTRLGFEKLEFGWGKAVYGGVAKGIGDWIPQQPSWYYSYKNKMGKEEGIMVPVSRLPFNAMEYFVKHLQIFITIARPATSLFIASPL</sequence>
<dbReference type="Proteomes" id="UP001190926">
    <property type="component" value="Unassembled WGS sequence"/>
</dbReference>
<evidence type="ECO:0000256" key="2">
    <source>
        <dbReference type="ARBA" id="ARBA00022679"/>
    </source>
</evidence>
<dbReference type="Gene3D" id="3.30.559.10">
    <property type="entry name" value="Chloramphenicol acetyltransferase-like domain"/>
    <property type="match status" value="3"/>
</dbReference>
<reference evidence="3 4" key="1">
    <citation type="journal article" date="2021" name="Nat. Commun.">
        <title>Incipient diploidization of the medicinal plant Perilla within 10,000 years.</title>
        <authorList>
            <person name="Zhang Y."/>
            <person name="Shen Q."/>
            <person name="Leng L."/>
            <person name="Zhang D."/>
            <person name="Chen S."/>
            <person name="Shi Y."/>
            <person name="Ning Z."/>
            <person name="Chen S."/>
        </authorList>
    </citation>
    <scope>NUCLEOTIDE SEQUENCE [LARGE SCALE GENOMIC DNA]</scope>
    <source>
        <strain evidence="4">cv. PC099</strain>
    </source>
</reference>
<keyword evidence="2" id="KW-0808">Transferase</keyword>
<organism evidence="3 4">
    <name type="scientific">Perilla frutescens var. hirtella</name>
    <name type="common">Perilla citriodora</name>
    <name type="synonym">Perilla setoyensis</name>
    <dbReference type="NCBI Taxonomy" id="608512"/>
    <lineage>
        <taxon>Eukaryota</taxon>
        <taxon>Viridiplantae</taxon>
        <taxon>Streptophyta</taxon>
        <taxon>Embryophyta</taxon>
        <taxon>Tracheophyta</taxon>
        <taxon>Spermatophyta</taxon>
        <taxon>Magnoliopsida</taxon>
        <taxon>eudicotyledons</taxon>
        <taxon>Gunneridae</taxon>
        <taxon>Pentapetalae</taxon>
        <taxon>asterids</taxon>
        <taxon>lamiids</taxon>
        <taxon>Lamiales</taxon>
        <taxon>Lamiaceae</taxon>
        <taxon>Nepetoideae</taxon>
        <taxon>Elsholtzieae</taxon>
        <taxon>Perilla</taxon>
    </lineage>
</organism>
<dbReference type="EMBL" id="SDAM02000038">
    <property type="protein sequence ID" value="KAH6835231.1"/>
    <property type="molecule type" value="Genomic_DNA"/>
</dbReference>
<evidence type="ECO:0000256" key="1">
    <source>
        <dbReference type="ARBA" id="ARBA00009861"/>
    </source>
</evidence>
<evidence type="ECO:0000313" key="3">
    <source>
        <dbReference type="EMBL" id="KAH6835231.1"/>
    </source>
</evidence>
<dbReference type="PANTHER" id="PTHR31147">
    <property type="entry name" value="ACYL TRANSFERASE 4"/>
    <property type="match status" value="1"/>
</dbReference>
<dbReference type="InterPro" id="IPR023213">
    <property type="entry name" value="CAT-like_dom_sf"/>
</dbReference>
<dbReference type="GO" id="GO:0016740">
    <property type="term" value="F:transferase activity"/>
    <property type="evidence" value="ECO:0007669"/>
    <property type="project" value="UniProtKB-KW"/>
</dbReference>
<protein>
    <submittedName>
        <fullName evidence="3">Uncharacterized protein</fullName>
    </submittedName>
</protein>
<keyword evidence="4" id="KW-1185">Reference proteome</keyword>
<dbReference type="PANTHER" id="PTHR31147:SF66">
    <property type="entry name" value="OS05G0315700 PROTEIN"/>
    <property type="match status" value="1"/>
</dbReference>
<name>A0AAD4JK28_PERFH</name>
<comment type="caution">
    <text evidence="3">The sequence shown here is derived from an EMBL/GenBank/DDBJ whole genome shotgun (WGS) entry which is preliminary data.</text>
</comment>